<comment type="caution">
    <text evidence="3">The sequence shown here is derived from an EMBL/GenBank/DDBJ whole genome shotgun (WGS) entry which is preliminary data.</text>
</comment>
<gene>
    <name evidence="3" type="ORF">A3D68_01630</name>
</gene>
<dbReference type="Pfam" id="PF02502">
    <property type="entry name" value="LacAB_rpiB"/>
    <property type="match status" value="1"/>
</dbReference>
<proteinExistence type="inferred from homology"/>
<dbReference type="GO" id="GO:0004751">
    <property type="term" value="F:ribose-5-phosphate isomerase activity"/>
    <property type="evidence" value="ECO:0007669"/>
    <property type="project" value="TreeGrafter"/>
</dbReference>
<dbReference type="AlphaFoldDB" id="A0A1F4XQX9"/>
<dbReference type="PANTHER" id="PTHR30345">
    <property type="entry name" value="RIBOSE-5-PHOSPHATE ISOMERASE B"/>
    <property type="match status" value="1"/>
</dbReference>
<dbReference type="GO" id="GO:0009052">
    <property type="term" value="P:pentose-phosphate shunt, non-oxidative branch"/>
    <property type="evidence" value="ECO:0007669"/>
    <property type="project" value="TreeGrafter"/>
</dbReference>
<feature type="binding site" evidence="2">
    <location>
        <position position="136"/>
    </location>
    <ligand>
        <name>D-ribulose 5-phosphate</name>
        <dbReference type="ChEBI" id="CHEBI:58121"/>
    </ligand>
</feature>
<feature type="binding site" evidence="2">
    <location>
        <position position="112"/>
    </location>
    <ligand>
        <name>D-ribulose 5-phosphate</name>
        <dbReference type="ChEBI" id="CHEBI:58121"/>
    </ligand>
</feature>
<dbReference type="Gene3D" id="3.40.1400.10">
    <property type="entry name" value="Sugar-phosphate isomerase, RpiB/LacA/LacB"/>
    <property type="match status" value="1"/>
</dbReference>
<dbReference type="PANTHER" id="PTHR30345:SF0">
    <property type="entry name" value="DNA DAMAGE-REPAIR_TOLERATION PROTEIN DRT102"/>
    <property type="match status" value="1"/>
</dbReference>
<dbReference type="NCBIfam" id="NF004051">
    <property type="entry name" value="PRK05571.1"/>
    <property type="match status" value="1"/>
</dbReference>
<keyword evidence="3" id="KW-0413">Isomerase</keyword>
<feature type="binding site" evidence="2">
    <location>
        <position position="140"/>
    </location>
    <ligand>
        <name>D-ribulose 5-phosphate</name>
        <dbReference type="ChEBI" id="CHEBI:58121"/>
    </ligand>
</feature>
<dbReference type="Proteomes" id="UP000177564">
    <property type="component" value="Unassembled WGS sequence"/>
</dbReference>
<organism evidence="3 4">
    <name type="scientific">Candidatus Adlerbacteria bacterium RIFCSPHIGHO2_02_FULL_52_17</name>
    <dbReference type="NCBI Taxonomy" id="1797240"/>
    <lineage>
        <taxon>Bacteria</taxon>
        <taxon>Candidatus Adleribacteriota</taxon>
    </lineage>
</organism>
<evidence type="ECO:0000256" key="1">
    <source>
        <dbReference type="ARBA" id="ARBA00008754"/>
    </source>
</evidence>
<evidence type="ECO:0000313" key="4">
    <source>
        <dbReference type="Proteomes" id="UP000177564"/>
    </source>
</evidence>
<sequence>MKVYLASDHAGFELKKILTDFLRGLGHEVVDRGPVMLEPKDDYPDFIEPLAEEVVAHPGSFGIAIGGSGEGEAMAANRRSGARAAEYYGGNLDIVKAAREHNDANILSLGARFINEEHAKEAVALFLATPFSGEERHQRRIKKLDTE</sequence>
<dbReference type="InterPro" id="IPR003500">
    <property type="entry name" value="RpiB_LacA_LacB"/>
</dbReference>
<dbReference type="EMBL" id="MEWU01000002">
    <property type="protein sequence ID" value="OGC84112.1"/>
    <property type="molecule type" value="Genomic_DNA"/>
</dbReference>
<protein>
    <submittedName>
        <fullName evidence="3">Ribose-5-phosphate isomerase</fullName>
    </submittedName>
</protein>
<evidence type="ECO:0000313" key="3">
    <source>
        <dbReference type="EMBL" id="OGC84112.1"/>
    </source>
</evidence>
<name>A0A1F4XQX9_9BACT</name>
<feature type="binding site" evidence="2">
    <location>
        <begin position="67"/>
        <end position="71"/>
    </location>
    <ligand>
        <name>D-ribulose 5-phosphate</name>
        <dbReference type="ChEBI" id="CHEBI:58121"/>
    </ligand>
</feature>
<dbReference type="NCBIfam" id="TIGR00689">
    <property type="entry name" value="rpiB_lacA_lacB"/>
    <property type="match status" value="1"/>
</dbReference>
<dbReference type="SUPFAM" id="SSF89623">
    <property type="entry name" value="Ribose/Galactose isomerase RpiB/AlsB"/>
    <property type="match status" value="1"/>
</dbReference>
<dbReference type="InterPro" id="IPR036569">
    <property type="entry name" value="RpiB_LacA_LacB_sf"/>
</dbReference>
<dbReference type="PIRSF" id="PIRSF005384">
    <property type="entry name" value="RpiB_LacA_B"/>
    <property type="match status" value="1"/>
</dbReference>
<feature type="binding site" evidence="2">
    <location>
        <position position="102"/>
    </location>
    <ligand>
        <name>D-ribulose 5-phosphate</name>
        <dbReference type="ChEBI" id="CHEBI:58121"/>
    </ligand>
</feature>
<reference evidence="3 4" key="1">
    <citation type="journal article" date="2016" name="Nat. Commun.">
        <title>Thousands of microbial genomes shed light on interconnected biogeochemical processes in an aquifer system.</title>
        <authorList>
            <person name="Anantharaman K."/>
            <person name="Brown C.T."/>
            <person name="Hug L.A."/>
            <person name="Sharon I."/>
            <person name="Castelle C.J."/>
            <person name="Probst A.J."/>
            <person name="Thomas B.C."/>
            <person name="Singh A."/>
            <person name="Wilkins M.J."/>
            <person name="Karaoz U."/>
            <person name="Brodie E.L."/>
            <person name="Williams K.H."/>
            <person name="Hubbard S.S."/>
            <person name="Banfield J.F."/>
        </authorList>
    </citation>
    <scope>NUCLEOTIDE SEQUENCE [LARGE SCALE GENOMIC DNA]</scope>
</reference>
<accession>A0A1F4XQX9</accession>
<dbReference type="GO" id="GO:0019316">
    <property type="term" value="P:D-allose catabolic process"/>
    <property type="evidence" value="ECO:0007669"/>
    <property type="project" value="TreeGrafter"/>
</dbReference>
<feature type="binding site" evidence="2">
    <location>
        <begin position="8"/>
        <end position="9"/>
    </location>
    <ligand>
        <name>D-ribulose 5-phosphate</name>
        <dbReference type="ChEBI" id="CHEBI:58121"/>
    </ligand>
</feature>
<dbReference type="STRING" id="1797240.A3D68_01630"/>
<evidence type="ECO:0000256" key="2">
    <source>
        <dbReference type="PIRSR" id="PIRSR005384-2"/>
    </source>
</evidence>
<comment type="similarity">
    <text evidence="1">Belongs to the LacAB/RpiB family.</text>
</comment>